<dbReference type="EMBL" id="JANPWB010000014">
    <property type="protein sequence ID" value="KAJ1101659.1"/>
    <property type="molecule type" value="Genomic_DNA"/>
</dbReference>
<protein>
    <submittedName>
        <fullName evidence="2">Uncharacterized protein</fullName>
    </submittedName>
</protein>
<keyword evidence="3" id="KW-1185">Reference proteome</keyword>
<evidence type="ECO:0000256" key="1">
    <source>
        <dbReference type="SAM" id="MobiDB-lite"/>
    </source>
</evidence>
<accession>A0AAV7MGK7</accession>
<evidence type="ECO:0000313" key="3">
    <source>
        <dbReference type="Proteomes" id="UP001066276"/>
    </source>
</evidence>
<organism evidence="2 3">
    <name type="scientific">Pleurodeles waltl</name>
    <name type="common">Iberian ribbed newt</name>
    <dbReference type="NCBI Taxonomy" id="8319"/>
    <lineage>
        <taxon>Eukaryota</taxon>
        <taxon>Metazoa</taxon>
        <taxon>Chordata</taxon>
        <taxon>Craniata</taxon>
        <taxon>Vertebrata</taxon>
        <taxon>Euteleostomi</taxon>
        <taxon>Amphibia</taxon>
        <taxon>Batrachia</taxon>
        <taxon>Caudata</taxon>
        <taxon>Salamandroidea</taxon>
        <taxon>Salamandridae</taxon>
        <taxon>Pleurodelinae</taxon>
        <taxon>Pleurodeles</taxon>
    </lineage>
</organism>
<name>A0AAV7MGK7_PLEWA</name>
<gene>
    <name evidence="2" type="ORF">NDU88_006725</name>
</gene>
<feature type="region of interest" description="Disordered" evidence="1">
    <location>
        <begin position="83"/>
        <end position="103"/>
    </location>
</feature>
<dbReference type="Proteomes" id="UP001066276">
    <property type="component" value="Chromosome 10"/>
</dbReference>
<proteinExistence type="predicted"/>
<evidence type="ECO:0000313" key="2">
    <source>
        <dbReference type="EMBL" id="KAJ1101659.1"/>
    </source>
</evidence>
<dbReference type="AlphaFoldDB" id="A0AAV7MGK7"/>
<sequence length="103" mass="11239">MSSGTEEASNRWGAYRREEALPRVLRCGAQRGEGYLLPGSSWVQSQQLGPSGVVATAWPLHGEAVRCWLTDPGWVGPLVLSGGRRGKAHRLSPALHPQAVRRR</sequence>
<comment type="caution">
    <text evidence="2">The sequence shown here is derived from an EMBL/GenBank/DDBJ whole genome shotgun (WGS) entry which is preliminary data.</text>
</comment>
<reference evidence="2" key="1">
    <citation type="journal article" date="2022" name="bioRxiv">
        <title>Sequencing and chromosome-scale assembly of the giantPleurodeles waltlgenome.</title>
        <authorList>
            <person name="Brown T."/>
            <person name="Elewa A."/>
            <person name="Iarovenko S."/>
            <person name="Subramanian E."/>
            <person name="Araus A.J."/>
            <person name="Petzold A."/>
            <person name="Susuki M."/>
            <person name="Suzuki K.-i.T."/>
            <person name="Hayashi T."/>
            <person name="Toyoda A."/>
            <person name="Oliveira C."/>
            <person name="Osipova E."/>
            <person name="Leigh N.D."/>
            <person name="Simon A."/>
            <person name="Yun M.H."/>
        </authorList>
    </citation>
    <scope>NUCLEOTIDE SEQUENCE</scope>
    <source>
        <strain evidence="2">20211129_DDA</strain>
        <tissue evidence="2">Liver</tissue>
    </source>
</reference>